<organism evidence="3 4">
    <name type="scientific">Spodoptera exigua</name>
    <name type="common">Beet armyworm</name>
    <name type="synonym">Noctua fulgens</name>
    <dbReference type="NCBI Taxonomy" id="7107"/>
    <lineage>
        <taxon>Eukaryota</taxon>
        <taxon>Metazoa</taxon>
        <taxon>Ecdysozoa</taxon>
        <taxon>Arthropoda</taxon>
        <taxon>Hexapoda</taxon>
        <taxon>Insecta</taxon>
        <taxon>Pterygota</taxon>
        <taxon>Neoptera</taxon>
        <taxon>Endopterygota</taxon>
        <taxon>Lepidoptera</taxon>
        <taxon>Glossata</taxon>
        <taxon>Ditrysia</taxon>
        <taxon>Noctuoidea</taxon>
        <taxon>Noctuidae</taxon>
        <taxon>Amphipyrinae</taxon>
        <taxon>Spodoptera</taxon>
    </lineage>
</organism>
<protein>
    <recommendedName>
        <fullName evidence="2">C-type lectin domain-containing protein</fullName>
    </recommendedName>
</protein>
<gene>
    <name evidence="3" type="ORF">HW555_002288</name>
</gene>
<name>A0A835L9J5_SPOEX</name>
<reference evidence="3" key="1">
    <citation type="submission" date="2020-08" db="EMBL/GenBank/DDBJ databases">
        <title>Spodoptera exigua strain:BAW_Kor-Di-RS1 Genome sequencing and assembly.</title>
        <authorList>
            <person name="Kim J."/>
            <person name="Nam H.Y."/>
            <person name="Kwon M."/>
            <person name="Choi J.H."/>
            <person name="Cho S.R."/>
            <person name="Kim G.-H."/>
        </authorList>
    </citation>
    <scope>NUCLEOTIDE SEQUENCE</scope>
    <source>
        <strain evidence="3">BAW_Kor-Di-RS1</strain>
        <tissue evidence="3">Whole-body</tissue>
    </source>
</reference>
<dbReference type="InterPro" id="IPR001304">
    <property type="entry name" value="C-type_lectin-like"/>
</dbReference>
<proteinExistence type="predicted"/>
<evidence type="ECO:0000256" key="1">
    <source>
        <dbReference type="ARBA" id="ARBA00023157"/>
    </source>
</evidence>
<dbReference type="EMBL" id="JACKWZ010000021">
    <property type="protein sequence ID" value="KAF9421848.1"/>
    <property type="molecule type" value="Genomic_DNA"/>
</dbReference>
<sequence length="267" mass="31105">GQEILFRSDYTYIAKQKSFYKVHQQPETWLEAKRICALEDATLFHPENAKKLKMKKGEPNNKRGNEDCVAILGDGLLNDSDCNLKKHFVCKKPLHSVHWNSKCNMSNSGYTFNEYTGNCYKFHTKPMTWFDAYRTCIMEQSNLAMIDSELQRNLLRNLTKDAVTIRIQEAYQKGIFHLGFHNRYDHGWETTKGKPLEMVPEENWWGGFYPGEGCHNKCGAMFYNGYLVNINCQTKSLFICEHQLNNQVKPDTVSTYSFEFYVEVLSL</sequence>
<dbReference type="InterPro" id="IPR016187">
    <property type="entry name" value="CTDL_fold"/>
</dbReference>
<evidence type="ECO:0000313" key="4">
    <source>
        <dbReference type="Proteomes" id="UP000648187"/>
    </source>
</evidence>
<dbReference type="PANTHER" id="PTHR22801">
    <property type="entry name" value="LITHOSTATHINE"/>
    <property type="match status" value="1"/>
</dbReference>
<feature type="domain" description="C-type lectin" evidence="2">
    <location>
        <begin position="115"/>
        <end position="241"/>
    </location>
</feature>
<feature type="non-terminal residue" evidence="3">
    <location>
        <position position="1"/>
    </location>
</feature>
<dbReference type="PANTHER" id="PTHR22801:SF63">
    <property type="entry name" value="C-TYPE LECTIN DOMAIN-CONTAINING PROTEIN"/>
    <property type="match status" value="1"/>
</dbReference>
<dbReference type="SMART" id="SM00034">
    <property type="entry name" value="CLECT"/>
    <property type="match status" value="2"/>
</dbReference>
<accession>A0A835L9J5</accession>
<dbReference type="InterPro" id="IPR050801">
    <property type="entry name" value="Ca-Dep_Lectins_ImmuneDev"/>
</dbReference>
<dbReference type="CDD" id="cd00037">
    <property type="entry name" value="CLECT"/>
    <property type="match status" value="1"/>
</dbReference>
<dbReference type="SUPFAM" id="SSF56436">
    <property type="entry name" value="C-type lectin-like"/>
    <property type="match status" value="2"/>
</dbReference>
<dbReference type="Proteomes" id="UP000648187">
    <property type="component" value="Unassembled WGS sequence"/>
</dbReference>
<evidence type="ECO:0000313" key="3">
    <source>
        <dbReference type="EMBL" id="KAF9421848.1"/>
    </source>
</evidence>
<dbReference type="PROSITE" id="PS50041">
    <property type="entry name" value="C_TYPE_LECTIN_2"/>
    <property type="match status" value="1"/>
</dbReference>
<keyword evidence="4" id="KW-1185">Reference proteome</keyword>
<dbReference type="InterPro" id="IPR016186">
    <property type="entry name" value="C-type_lectin-like/link_sf"/>
</dbReference>
<dbReference type="AlphaFoldDB" id="A0A835L9J5"/>
<dbReference type="Pfam" id="PF00059">
    <property type="entry name" value="Lectin_C"/>
    <property type="match status" value="2"/>
</dbReference>
<comment type="caution">
    <text evidence="3">The sequence shown here is derived from an EMBL/GenBank/DDBJ whole genome shotgun (WGS) entry which is preliminary data.</text>
</comment>
<dbReference type="Gene3D" id="3.10.100.10">
    <property type="entry name" value="Mannose-Binding Protein A, subunit A"/>
    <property type="match status" value="2"/>
</dbReference>
<dbReference type="PROSITE" id="PS00615">
    <property type="entry name" value="C_TYPE_LECTIN_1"/>
    <property type="match status" value="1"/>
</dbReference>
<evidence type="ECO:0000259" key="2">
    <source>
        <dbReference type="PROSITE" id="PS50041"/>
    </source>
</evidence>
<keyword evidence="1" id="KW-1015">Disulfide bond</keyword>
<dbReference type="InterPro" id="IPR018378">
    <property type="entry name" value="C-type_lectin_CS"/>
</dbReference>